<sequence>MRLLILVEPSANRVYAQQAPALAAAELTVLGGSAVGSATPVTVAGVDYLEVETGLDEPRAAELAARSSVCFAVYVREGDLLRPVERPVLDHFEDDLVTIPKYPGKTNEQFTRLLVGLAAASATRPLDDAVLLDPLCGRGTTLSTGLRQGYDVAGVETDGKAVEAYAAFLKTYLRRKRLKHRCELHPVRREGRSLGRRLEAEVTSPVDGRKLDLEVFTGDARDSAALFGRRRFDLVVTDAPYGVAHGSTSGSTTGKRRSRSAADLLTEALPVWAGQLKKGGALALSWNTYGMTREALSAVAVDAGLEPRDDDAYLQFAHRVDASIHRDVFVAVRPA</sequence>
<keyword evidence="2" id="KW-1185">Reference proteome</keyword>
<organism evidence="1 2">
    <name type="scientific">Microlunatus kandeliicorticis</name>
    <dbReference type="NCBI Taxonomy" id="1759536"/>
    <lineage>
        <taxon>Bacteria</taxon>
        <taxon>Bacillati</taxon>
        <taxon>Actinomycetota</taxon>
        <taxon>Actinomycetes</taxon>
        <taxon>Propionibacteriales</taxon>
        <taxon>Propionibacteriaceae</taxon>
        <taxon>Microlunatus</taxon>
    </lineage>
</organism>
<evidence type="ECO:0000313" key="2">
    <source>
        <dbReference type="Proteomes" id="UP000523079"/>
    </source>
</evidence>
<dbReference type="RefSeq" id="WP_182558301.1">
    <property type="nucleotide sequence ID" value="NZ_JACGWT010000001.1"/>
</dbReference>
<dbReference type="EMBL" id="JACGWT010000001">
    <property type="protein sequence ID" value="MBA8792682.1"/>
    <property type="molecule type" value="Genomic_DNA"/>
</dbReference>
<evidence type="ECO:0008006" key="3">
    <source>
        <dbReference type="Google" id="ProtNLM"/>
    </source>
</evidence>
<dbReference type="InterPro" id="IPR029063">
    <property type="entry name" value="SAM-dependent_MTases_sf"/>
</dbReference>
<evidence type="ECO:0000313" key="1">
    <source>
        <dbReference type="EMBL" id="MBA8792682.1"/>
    </source>
</evidence>
<gene>
    <name evidence="1" type="ORF">FHX74_000276</name>
</gene>
<dbReference type="Gene3D" id="3.40.50.150">
    <property type="entry name" value="Vaccinia Virus protein VP39"/>
    <property type="match status" value="1"/>
</dbReference>
<protein>
    <recommendedName>
        <fullName evidence="3">Methyltransferase domain-containing protein</fullName>
    </recommendedName>
</protein>
<comment type="caution">
    <text evidence="1">The sequence shown here is derived from an EMBL/GenBank/DDBJ whole genome shotgun (WGS) entry which is preliminary data.</text>
</comment>
<proteinExistence type="predicted"/>
<name>A0A7W3IP75_9ACTN</name>
<dbReference type="Proteomes" id="UP000523079">
    <property type="component" value="Unassembled WGS sequence"/>
</dbReference>
<dbReference type="AlphaFoldDB" id="A0A7W3IP75"/>
<accession>A0A7W3IP75</accession>
<dbReference type="SUPFAM" id="SSF53335">
    <property type="entry name" value="S-adenosyl-L-methionine-dependent methyltransferases"/>
    <property type="match status" value="1"/>
</dbReference>
<reference evidence="1 2" key="1">
    <citation type="submission" date="2020-07" db="EMBL/GenBank/DDBJ databases">
        <title>Sequencing the genomes of 1000 actinobacteria strains.</title>
        <authorList>
            <person name="Klenk H.-P."/>
        </authorList>
    </citation>
    <scope>NUCLEOTIDE SEQUENCE [LARGE SCALE GENOMIC DNA]</scope>
    <source>
        <strain evidence="1 2">DSM 100723</strain>
    </source>
</reference>